<feature type="binding site" evidence="2">
    <location>
        <position position="358"/>
    </location>
    <ligand>
        <name>Zn(2+)</name>
        <dbReference type="ChEBI" id="CHEBI:29105"/>
        <note>catalytic</note>
    </ligand>
</feature>
<sequence>MKKRTTLLLSSAITIAALFSFNSKAQAAADPAVKATNYNMTVKLNTRKNQLTEKVTMHVVNNGNEPVKNLLIRNIANGVLKYDHQHFKIAKNAKTTVKSISSAGENLSYTTGKDKSNLFVDKSLNAGESTDLTVNVVTSVPKRQDRFGYQNINGGKVYNLSFCFPYLSDYRNGKWNYHPYYDGGENRNTTVSNFHVSFYAPKSYKVAASGQNSTKNGKTTIVAENMRDFAIVASNKFKVSHTYADGIRINNYYFAGKNSKQYNKLALLTAKDSFNIFTKKIGKYPYKEIDMTEGLLGKDTGGMEYPSLIMIDASGFVQKKHPINRYNELTEDVSHEIGHQWFYATVGNDEYTEPWLDEGLTNFLENSVYDLTYTKSKAYTAKLMHNKLYNRKTVKKANQVLANLANTFLTDHRQKGIYVNRPLNNPPKGIDTDEMAYEAGSSFPAILMIAMGKKKFFNALHDYYETYYLKQATTQDFLNIIRKYDNSKKVNYVINQFIDPDYLNK</sequence>
<dbReference type="GO" id="GO:0004177">
    <property type="term" value="F:aminopeptidase activity"/>
    <property type="evidence" value="ECO:0007669"/>
    <property type="project" value="UniProtKB-KW"/>
</dbReference>
<dbReference type="InterPro" id="IPR014782">
    <property type="entry name" value="Peptidase_M1_dom"/>
</dbReference>
<keyword evidence="5" id="KW-0645">Protease</keyword>
<dbReference type="BioCyc" id="LACI272621:G1G49-1532-MONOMER"/>
<dbReference type="PATRIC" id="fig|272621.13.peg.1489"/>
<dbReference type="GO" id="GO:0008270">
    <property type="term" value="F:zinc ion binding"/>
    <property type="evidence" value="ECO:0007669"/>
    <property type="project" value="InterPro"/>
</dbReference>
<evidence type="ECO:0000256" key="3">
    <source>
        <dbReference type="SAM" id="SignalP"/>
    </source>
</evidence>
<keyword evidence="2" id="KW-0862">Zinc</keyword>
<dbReference type="CDD" id="cd09604">
    <property type="entry name" value="M1_APN_like"/>
    <property type="match status" value="1"/>
</dbReference>
<keyword evidence="2" id="KW-0479">Metal-binding</keyword>
<feature type="binding site" evidence="2">
    <location>
        <position position="339"/>
    </location>
    <ligand>
        <name>Zn(2+)</name>
        <dbReference type="ChEBI" id="CHEBI:29105"/>
        <note>catalytic</note>
    </ligand>
</feature>
<evidence type="ECO:0000256" key="2">
    <source>
        <dbReference type="PIRSR" id="PIRSR634015-3"/>
    </source>
</evidence>
<accession>Q5FIU0</accession>
<proteinExistence type="predicted"/>
<gene>
    <name evidence="5" type="ordered locus">LBA1567</name>
</gene>
<evidence type="ECO:0000313" key="5">
    <source>
        <dbReference type="EMBL" id="AAV43384.1"/>
    </source>
</evidence>
<keyword evidence="3" id="KW-0732">Signal</keyword>
<keyword evidence="6" id="KW-1185">Reference proteome</keyword>
<dbReference type="SUPFAM" id="SSF55486">
    <property type="entry name" value="Metalloproteases ('zincins'), catalytic domain"/>
    <property type="match status" value="1"/>
</dbReference>
<comment type="cofactor">
    <cofactor evidence="2">
        <name>Zn(2+)</name>
        <dbReference type="ChEBI" id="CHEBI:29105"/>
    </cofactor>
    <text evidence="2">Binds 1 zinc ion per subunit.</text>
</comment>
<dbReference type="GO" id="GO:0008237">
    <property type="term" value="F:metallopeptidase activity"/>
    <property type="evidence" value="ECO:0007669"/>
    <property type="project" value="InterPro"/>
</dbReference>
<keyword evidence="5" id="KW-0031">Aminopeptidase</keyword>
<reference evidence="5 6" key="1">
    <citation type="journal article" date="2005" name="Proc. Natl. Acad. Sci. U.S.A.">
        <title>Complete genome sequence of the probiotic lactic acid bacterium Lactobacillus acidophilus NCFM.</title>
        <authorList>
            <person name="Altermann E."/>
            <person name="Russell W.M."/>
            <person name="Azcarate-Peril M.A."/>
            <person name="Barrangou R."/>
            <person name="Buck B.L."/>
            <person name="McAuliffe O."/>
            <person name="Souther N."/>
            <person name="Dobson A."/>
            <person name="Duong T."/>
            <person name="Callanan M."/>
            <person name="Lick S."/>
            <person name="Hamrick A."/>
            <person name="Cano R."/>
            <person name="Klaenhammer T.R."/>
        </authorList>
    </citation>
    <scope>NUCLEOTIDE SEQUENCE [LARGE SCALE GENOMIC DNA]</scope>
    <source>
        <strain evidence="6">ATCC 700396 / NCK56 / N2 / NCFM</strain>
    </source>
</reference>
<dbReference type="STRING" id="272621.LBA1567"/>
<dbReference type="InterPro" id="IPR034015">
    <property type="entry name" value="M1_LTA4H"/>
</dbReference>
<name>Q5FIU0_LACAC</name>
<feature type="domain" description="Peptidase M1 membrane alanine aminopeptidase" evidence="4">
    <location>
        <begin position="273"/>
        <end position="497"/>
    </location>
</feature>
<feature type="signal peptide" evidence="3">
    <location>
        <begin position="1"/>
        <end position="27"/>
    </location>
</feature>
<dbReference type="KEGG" id="lac:LBA1567"/>
<keyword evidence="5" id="KW-0378">Hydrolase</keyword>
<evidence type="ECO:0000256" key="1">
    <source>
        <dbReference type="PIRSR" id="PIRSR634015-1"/>
    </source>
</evidence>
<dbReference type="EMBL" id="CP000033">
    <property type="protein sequence ID" value="AAV43384.1"/>
    <property type="molecule type" value="Genomic_DNA"/>
</dbReference>
<dbReference type="PANTHER" id="PTHR45726">
    <property type="entry name" value="LEUKOTRIENE A-4 HYDROLASE"/>
    <property type="match status" value="1"/>
</dbReference>
<evidence type="ECO:0000259" key="4">
    <source>
        <dbReference type="Pfam" id="PF01433"/>
    </source>
</evidence>
<dbReference type="Pfam" id="PF01433">
    <property type="entry name" value="Peptidase_M1"/>
    <property type="match status" value="1"/>
</dbReference>
<dbReference type="Proteomes" id="UP000006381">
    <property type="component" value="Chromosome"/>
</dbReference>
<dbReference type="DNASU" id="3251537"/>
<dbReference type="PANTHER" id="PTHR45726:SF3">
    <property type="entry name" value="LEUKOTRIENE A-4 HYDROLASE"/>
    <property type="match status" value="1"/>
</dbReference>
<dbReference type="InterPro" id="IPR027268">
    <property type="entry name" value="Peptidase_M4/M1_CTD_sf"/>
</dbReference>
<evidence type="ECO:0000313" key="6">
    <source>
        <dbReference type="Proteomes" id="UP000006381"/>
    </source>
</evidence>
<feature type="active site" description="Proton donor" evidence="1">
    <location>
        <position position="437"/>
    </location>
</feature>
<protein>
    <submittedName>
        <fullName evidence="5">Aminopeptidase</fullName>
    </submittedName>
</protein>
<feature type="binding site" evidence="2">
    <location>
        <position position="335"/>
    </location>
    <ligand>
        <name>Zn(2+)</name>
        <dbReference type="ChEBI" id="CHEBI:29105"/>
        <note>catalytic</note>
    </ligand>
</feature>
<dbReference type="eggNOG" id="COG0308">
    <property type="taxonomic scope" value="Bacteria"/>
</dbReference>
<feature type="active site" description="Proton acceptor" evidence="1">
    <location>
        <position position="336"/>
    </location>
</feature>
<feature type="chain" id="PRO_5004256234" evidence="3">
    <location>
        <begin position="28"/>
        <end position="505"/>
    </location>
</feature>
<dbReference type="GeneID" id="93289367"/>
<dbReference type="AlphaFoldDB" id="Q5FIU0"/>
<dbReference type="HOGENOM" id="CLU_015077_1_0_9"/>
<organism evidence="6">
    <name type="scientific">Lactobacillus acidophilus (strain ATCC 700396 / NCK56 / N2 / NCFM)</name>
    <dbReference type="NCBI Taxonomy" id="272621"/>
    <lineage>
        <taxon>Bacteria</taxon>
        <taxon>Bacillati</taxon>
        <taxon>Bacillota</taxon>
        <taxon>Bacilli</taxon>
        <taxon>Lactobacillales</taxon>
        <taxon>Lactobacillaceae</taxon>
        <taxon>Lactobacillus</taxon>
    </lineage>
</organism>
<dbReference type="Gene3D" id="1.10.390.10">
    <property type="entry name" value="Neutral Protease Domain 2"/>
    <property type="match status" value="1"/>
</dbReference>
<dbReference type="OrthoDB" id="9814383at2"/>
<dbReference type="RefSeq" id="WP_003548390.1">
    <property type="nucleotide sequence ID" value="NC_006814.3"/>
</dbReference>